<dbReference type="Proteomes" id="UP000199548">
    <property type="component" value="Unassembled WGS sequence"/>
</dbReference>
<proteinExistence type="inferred from homology"/>
<dbReference type="CDD" id="cd00293">
    <property type="entry name" value="USP-like"/>
    <property type="match status" value="1"/>
</dbReference>
<evidence type="ECO:0000313" key="3">
    <source>
        <dbReference type="EMBL" id="SFI22450.1"/>
    </source>
</evidence>
<sequence length="290" mass="31459">MALRDILVHVDASDAGQRRLRLAADLAHRHAARLTALFVREYSIEQQHRLRAAELGLASGQRTDALTRDIVGELDGNADLLRALLSRLQQNLAIDVAWRSVDGMASKVVPQQSRYADLTVIGHNPFDNAALPDDYSFAETMLFTTGRPLVIVPAQELAAAVPDTLGRSIAIAWNGSRASARALSDALPLVQLAASTTVFVAEPSRLAHPDRVDPASILDHVGRHTAHVEYRPLQASNGALGDLLQDAALEVGADLLVCGAHGRPRLWEKMLGRVTHDLLTRIRMPLLVSC</sequence>
<evidence type="ECO:0000256" key="1">
    <source>
        <dbReference type="ARBA" id="ARBA00008791"/>
    </source>
</evidence>
<dbReference type="PANTHER" id="PTHR46268">
    <property type="entry name" value="STRESS RESPONSE PROTEIN NHAX"/>
    <property type="match status" value="1"/>
</dbReference>
<dbReference type="InterPro" id="IPR006015">
    <property type="entry name" value="Universal_stress_UspA"/>
</dbReference>
<protein>
    <submittedName>
        <fullName evidence="3">Universal stress protein family protein</fullName>
    </submittedName>
</protein>
<accession>A0A1I3GG28</accession>
<evidence type="ECO:0000313" key="4">
    <source>
        <dbReference type="Proteomes" id="UP000199548"/>
    </source>
</evidence>
<dbReference type="EMBL" id="FOQU01000002">
    <property type="protein sequence ID" value="SFI22450.1"/>
    <property type="molecule type" value="Genomic_DNA"/>
</dbReference>
<dbReference type="STRING" id="420953.SAMN05192543_102507"/>
<dbReference type="SUPFAM" id="SSF52402">
    <property type="entry name" value="Adenine nucleotide alpha hydrolases-like"/>
    <property type="match status" value="2"/>
</dbReference>
<dbReference type="PANTHER" id="PTHR46268:SF15">
    <property type="entry name" value="UNIVERSAL STRESS PROTEIN HP_0031"/>
    <property type="match status" value="1"/>
</dbReference>
<dbReference type="AlphaFoldDB" id="A0A1I3GG28"/>
<dbReference type="Gene3D" id="3.40.50.12370">
    <property type="match status" value="1"/>
</dbReference>
<evidence type="ECO:0000259" key="2">
    <source>
        <dbReference type="Pfam" id="PF00582"/>
    </source>
</evidence>
<keyword evidence="4" id="KW-1185">Reference proteome</keyword>
<dbReference type="OrthoDB" id="9804721at2"/>
<dbReference type="RefSeq" id="WP_091010158.1">
    <property type="nucleotide sequence ID" value="NZ_CP041745.1"/>
</dbReference>
<comment type="similarity">
    <text evidence="1">Belongs to the universal stress protein A family.</text>
</comment>
<dbReference type="InterPro" id="IPR006016">
    <property type="entry name" value="UspA"/>
</dbReference>
<reference evidence="3 4" key="1">
    <citation type="submission" date="2016-10" db="EMBL/GenBank/DDBJ databases">
        <authorList>
            <person name="de Groot N.N."/>
        </authorList>
    </citation>
    <scope>NUCLEOTIDE SEQUENCE [LARGE SCALE GENOMIC DNA]</scope>
    <source>
        <strain evidence="3 4">LMG 23650</strain>
    </source>
</reference>
<dbReference type="Pfam" id="PF00582">
    <property type="entry name" value="Usp"/>
    <property type="match status" value="1"/>
</dbReference>
<organism evidence="3 4">
    <name type="scientific">Paraburkholderia megapolitana</name>
    <dbReference type="NCBI Taxonomy" id="420953"/>
    <lineage>
        <taxon>Bacteria</taxon>
        <taxon>Pseudomonadati</taxon>
        <taxon>Pseudomonadota</taxon>
        <taxon>Betaproteobacteria</taxon>
        <taxon>Burkholderiales</taxon>
        <taxon>Burkholderiaceae</taxon>
        <taxon>Paraburkholderia</taxon>
    </lineage>
</organism>
<gene>
    <name evidence="3" type="ORF">SAMN05192543_102507</name>
</gene>
<name>A0A1I3GG28_9BURK</name>
<dbReference type="PRINTS" id="PR01438">
    <property type="entry name" value="UNVRSLSTRESS"/>
</dbReference>
<feature type="domain" description="UspA" evidence="2">
    <location>
        <begin position="231"/>
        <end position="288"/>
    </location>
</feature>